<comment type="caution">
    <text evidence="2">The sequence shown here is derived from an EMBL/GenBank/DDBJ whole genome shotgun (WGS) entry which is preliminary data.</text>
</comment>
<feature type="compositionally biased region" description="Polar residues" evidence="1">
    <location>
        <begin position="57"/>
        <end position="80"/>
    </location>
</feature>
<feature type="compositionally biased region" description="Basic and acidic residues" evidence="1">
    <location>
        <begin position="130"/>
        <end position="150"/>
    </location>
</feature>
<dbReference type="Proteomes" id="UP001149163">
    <property type="component" value="Unassembled WGS sequence"/>
</dbReference>
<sequence length="645" mass="70949">MKHHQRPDKASETPRDQYRTPKRPSAQPLSSSSKSTTSKRKASPRLSLSGRPWKRTSLPNSSREQSTLTQIDFVTQTPCSNHDELDYIDENGVGGKALGAAESVHIGDESGDDSDYRLPPQVRSGFPNLEIKDDHTKRRRRSAEVPRVPERGSILKKSQKPRPSNGRGKRKSTDKPPPKRDKTLTQMDFVRRYITIDDDDDNNVNMKYLQPAPQKVSGEGGQQAETAGNQGIKTQLPSTSTKRTRGVVEEEIDLSTGELISQPGETQNTSKQHDTQDPPKSDIPITPRKPRRLEIPSSQSPESPGLAIITSSQFRSATHSPQKTMRSNIAHPDNCIKKESPSSLGAADGSLDQDRSIQDKPPTPNLPTGHDFLNRQPSLSTGNATSRALFAAIVSQELPPREDEPQPERTQRERIVVYETDAETDNDEFEDDSENEPGTPSRPCAPLGDSNEAQIRPQSPSDDSQYLPLPGPQSYDDPDSAHTSEAPMSDASLFYQRVQPATQFPHEPIPTLNTQKLSELFPNEGSTQHPRRGTANHIPKHPVLSSQTQPQSQETDQIELVPESSPARDQENSVDAGGAGFQRPQPLGSVVQVESSQPVDRGHNGGGVSSRSHLLTSSVMESIPLPNFWMGSQDSVGEPYSLPER</sequence>
<gene>
    <name evidence="2" type="ORF">N7482_004349</name>
</gene>
<feature type="compositionally biased region" description="Polar residues" evidence="1">
    <location>
        <begin position="223"/>
        <end position="241"/>
    </location>
</feature>
<feature type="compositionally biased region" description="Acidic residues" evidence="1">
    <location>
        <begin position="420"/>
        <end position="435"/>
    </location>
</feature>
<feature type="compositionally biased region" description="Basic and acidic residues" evidence="1">
    <location>
        <begin position="7"/>
        <end position="19"/>
    </location>
</feature>
<feature type="compositionally biased region" description="Low complexity" evidence="1">
    <location>
        <begin position="23"/>
        <end position="36"/>
    </location>
</feature>
<reference evidence="2" key="1">
    <citation type="submission" date="2022-11" db="EMBL/GenBank/DDBJ databases">
        <authorList>
            <person name="Petersen C."/>
        </authorList>
    </citation>
    <scope>NUCLEOTIDE SEQUENCE</scope>
    <source>
        <strain evidence="2">IBT 26290</strain>
    </source>
</reference>
<dbReference type="GeneID" id="81425650"/>
<dbReference type="AlphaFoldDB" id="A0A9W9I8Z6"/>
<evidence type="ECO:0000313" key="2">
    <source>
        <dbReference type="EMBL" id="KAJ5168755.1"/>
    </source>
</evidence>
<reference evidence="2" key="2">
    <citation type="journal article" date="2023" name="IMA Fungus">
        <title>Comparative genomic study of the Penicillium genus elucidates a diverse pangenome and 15 lateral gene transfer events.</title>
        <authorList>
            <person name="Petersen C."/>
            <person name="Sorensen T."/>
            <person name="Nielsen M.R."/>
            <person name="Sondergaard T.E."/>
            <person name="Sorensen J.L."/>
            <person name="Fitzpatrick D.A."/>
            <person name="Frisvad J.C."/>
            <person name="Nielsen K.L."/>
        </authorList>
    </citation>
    <scope>NUCLEOTIDE SEQUENCE</scope>
    <source>
        <strain evidence="2">IBT 26290</strain>
    </source>
</reference>
<feature type="compositionally biased region" description="Basic and acidic residues" evidence="1">
    <location>
        <begin position="171"/>
        <end position="195"/>
    </location>
</feature>
<dbReference type="OrthoDB" id="73788at2759"/>
<evidence type="ECO:0000256" key="1">
    <source>
        <dbReference type="SAM" id="MobiDB-lite"/>
    </source>
</evidence>
<feature type="region of interest" description="Disordered" evidence="1">
    <location>
        <begin position="1"/>
        <end position="645"/>
    </location>
</feature>
<keyword evidence="3" id="KW-1185">Reference proteome</keyword>
<protein>
    <submittedName>
        <fullName evidence="2">Uncharacterized protein</fullName>
    </submittedName>
</protein>
<evidence type="ECO:0000313" key="3">
    <source>
        <dbReference type="Proteomes" id="UP001149163"/>
    </source>
</evidence>
<feature type="compositionally biased region" description="Polar residues" evidence="1">
    <location>
        <begin position="309"/>
        <end position="327"/>
    </location>
</feature>
<feature type="compositionally biased region" description="Basic residues" evidence="1">
    <location>
        <begin position="529"/>
        <end position="540"/>
    </location>
</feature>
<accession>A0A9W9I8Z6</accession>
<feature type="compositionally biased region" description="Polar residues" evidence="1">
    <location>
        <begin position="609"/>
        <end position="620"/>
    </location>
</feature>
<name>A0A9W9I8Z6_9EURO</name>
<feature type="compositionally biased region" description="Basic and acidic residues" evidence="1">
    <location>
        <begin position="271"/>
        <end position="280"/>
    </location>
</feature>
<dbReference type="RefSeq" id="XP_056545216.1">
    <property type="nucleotide sequence ID" value="XM_056686474.1"/>
</dbReference>
<proteinExistence type="predicted"/>
<feature type="compositionally biased region" description="Polar residues" evidence="1">
    <location>
        <begin position="375"/>
        <end position="386"/>
    </location>
</feature>
<feature type="compositionally biased region" description="Polar residues" evidence="1">
    <location>
        <begin position="544"/>
        <end position="555"/>
    </location>
</feature>
<feature type="compositionally biased region" description="Basic and acidic residues" evidence="1">
    <location>
        <begin position="399"/>
        <end position="416"/>
    </location>
</feature>
<dbReference type="EMBL" id="JAPQKN010000002">
    <property type="protein sequence ID" value="KAJ5168755.1"/>
    <property type="molecule type" value="Genomic_DNA"/>
</dbReference>
<organism evidence="2 3">
    <name type="scientific">Penicillium canariense</name>
    <dbReference type="NCBI Taxonomy" id="189055"/>
    <lineage>
        <taxon>Eukaryota</taxon>
        <taxon>Fungi</taxon>
        <taxon>Dikarya</taxon>
        <taxon>Ascomycota</taxon>
        <taxon>Pezizomycotina</taxon>
        <taxon>Eurotiomycetes</taxon>
        <taxon>Eurotiomycetidae</taxon>
        <taxon>Eurotiales</taxon>
        <taxon>Aspergillaceae</taxon>
        <taxon>Penicillium</taxon>
    </lineage>
</organism>
<feature type="compositionally biased region" description="Polar residues" evidence="1">
    <location>
        <begin position="451"/>
        <end position="464"/>
    </location>
</feature>